<dbReference type="PANTHER" id="PTHR12396">
    <property type="entry name" value="METHYL-CPG BINDING PROTEIN, MBD"/>
    <property type="match status" value="1"/>
</dbReference>
<comment type="caution">
    <text evidence="7">The sequence shown here is derived from an EMBL/GenBank/DDBJ whole genome shotgun (WGS) entry which is preliminary data.</text>
</comment>
<dbReference type="Proteomes" id="UP001370490">
    <property type="component" value="Unassembled WGS sequence"/>
</dbReference>
<accession>A0AAN8ZFK0</accession>
<dbReference type="GO" id="GO:0003677">
    <property type="term" value="F:DNA binding"/>
    <property type="evidence" value="ECO:0007669"/>
    <property type="project" value="UniProtKB-KW"/>
</dbReference>
<evidence type="ECO:0000313" key="7">
    <source>
        <dbReference type="EMBL" id="KAK6935912.1"/>
    </source>
</evidence>
<evidence type="ECO:0000256" key="2">
    <source>
        <dbReference type="ARBA" id="ARBA00023015"/>
    </source>
</evidence>
<feature type="domain" description="MBD" evidence="6">
    <location>
        <begin position="40"/>
        <end position="110"/>
    </location>
</feature>
<evidence type="ECO:0000259" key="6">
    <source>
        <dbReference type="PROSITE" id="PS50982"/>
    </source>
</evidence>
<reference evidence="7 8" key="1">
    <citation type="submission" date="2023-12" db="EMBL/GenBank/DDBJ databases">
        <title>A high-quality genome assembly for Dillenia turbinata (Dilleniales).</title>
        <authorList>
            <person name="Chanderbali A."/>
        </authorList>
    </citation>
    <scope>NUCLEOTIDE SEQUENCE [LARGE SCALE GENOMIC DNA]</scope>
    <source>
        <strain evidence="7">LSX21</strain>
        <tissue evidence="7">Leaf</tissue>
    </source>
</reference>
<dbReference type="PROSITE" id="PS50982">
    <property type="entry name" value="MBD"/>
    <property type="match status" value="1"/>
</dbReference>
<evidence type="ECO:0000256" key="5">
    <source>
        <dbReference type="ARBA" id="ARBA00023242"/>
    </source>
</evidence>
<evidence type="ECO:0000256" key="1">
    <source>
        <dbReference type="ARBA" id="ARBA00004123"/>
    </source>
</evidence>
<proteinExistence type="predicted"/>
<protein>
    <submittedName>
        <fullName evidence="7">Methyl-CpG DNA binding</fullName>
    </submittedName>
</protein>
<evidence type="ECO:0000256" key="4">
    <source>
        <dbReference type="ARBA" id="ARBA00023163"/>
    </source>
</evidence>
<dbReference type="InterPro" id="IPR016177">
    <property type="entry name" value="DNA-bd_dom_sf"/>
</dbReference>
<dbReference type="Pfam" id="PF01429">
    <property type="entry name" value="MBD"/>
    <property type="match status" value="1"/>
</dbReference>
<dbReference type="EMBL" id="JBAMMX010000007">
    <property type="protein sequence ID" value="KAK6935912.1"/>
    <property type="molecule type" value="Genomic_DNA"/>
</dbReference>
<keyword evidence="5" id="KW-0539">Nucleus</keyword>
<name>A0AAN8ZFK0_9MAGN</name>
<dbReference type="InterPro" id="IPR001739">
    <property type="entry name" value="Methyl_CpG_DNA-bd"/>
</dbReference>
<dbReference type="GO" id="GO:0005634">
    <property type="term" value="C:nucleus"/>
    <property type="evidence" value="ECO:0007669"/>
    <property type="project" value="UniProtKB-SubCell"/>
</dbReference>
<dbReference type="Gene3D" id="3.30.890.10">
    <property type="entry name" value="Methyl-cpg-binding Protein 2, Chain A"/>
    <property type="match status" value="1"/>
</dbReference>
<keyword evidence="2" id="KW-0805">Transcription regulation</keyword>
<dbReference type="PANTHER" id="PTHR12396:SF38">
    <property type="entry name" value="METHYL-CPG-BINDING DOMAIN-CONTAINING PROTEIN 7"/>
    <property type="match status" value="1"/>
</dbReference>
<gene>
    <name evidence="7" type="ORF">RJ641_032942</name>
</gene>
<keyword evidence="3" id="KW-0238">DNA-binding</keyword>
<evidence type="ECO:0000313" key="8">
    <source>
        <dbReference type="Proteomes" id="UP001370490"/>
    </source>
</evidence>
<keyword evidence="4" id="KW-0804">Transcription</keyword>
<dbReference type="AlphaFoldDB" id="A0AAN8ZFK0"/>
<evidence type="ECO:0000256" key="3">
    <source>
        <dbReference type="ARBA" id="ARBA00023125"/>
    </source>
</evidence>
<dbReference type="SUPFAM" id="SSF54171">
    <property type="entry name" value="DNA-binding domain"/>
    <property type="match status" value="1"/>
</dbReference>
<sequence length="232" mass="26351">MVAEGTTSATMPVPSNIVRARDDDDGESGRQIAVANLNNNIININKPFKLPDGWEVRRRRRRFGDRVDKYYCEPGTGRQFRSLKAVERYFAEEDINVSMPLKALIAPKTPSRDSSFWRENVNGKKMETPGLNSPPAKINWVFNGARGDEWSPFMNGSKVSDSIMQQWAQTFSLSMSGRKSRTQTSCIVEELTAGVYCTWSFSRISSTVIRQQGLHQDPYDGLFCRVIQEELR</sequence>
<organism evidence="7 8">
    <name type="scientific">Dillenia turbinata</name>
    <dbReference type="NCBI Taxonomy" id="194707"/>
    <lineage>
        <taxon>Eukaryota</taxon>
        <taxon>Viridiplantae</taxon>
        <taxon>Streptophyta</taxon>
        <taxon>Embryophyta</taxon>
        <taxon>Tracheophyta</taxon>
        <taxon>Spermatophyta</taxon>
        <taxon>Magnoliopsida</taxon>
        <taxon>eudicotyledons</taxon>
        <taxon>Gunneridae</taxon>
        <taxon>Pentapetalae</taxon>
        <taxon>Dilleniales</taxon>
        <taxon>Dilleniaceae</taxon>
        <taxon>Dillenia</taxon>
    </lineage>
</organism>
<comment type="subcellular location">
    <subcellularLocation>
        <location evidence="1">Nucleus</location>
    </subcellularLocation>
</comment>
<keyword evidence="8" id="KW-1185">Reference proteome</keyword>